<proteinExistence type="inferred from homology"/>
<keyword evidence="3" id="KW-0328">Glycosyltransferase</keyword>
<dbReference type="RefSeq" id="WP_012675598.1">
    <property type="nucleotide sequence ID" value="NC_012440.1"/>
</dbReference>
<gene>
    <name evidence="3" type="ordered locus">PERMA_1665</name>
</gene>
<dbReference type="HOGENOM" id="CLU_054549_1_0_0"/>
<evidence type="ECO:0000313" key="4">
    <source>
        <dbReference type="Proteomes" id="UP000001366"/>
    </source>
</evidence>
<dbReference type="InterPro" id="IPR051910">
    <property type="entry name" value="ComF/GntX_DNA_util-trans"/>
</dbReference>
<dbReference type="PANTHER" id="PTHR47505">
    <property type="entry name" value="DNA UTILIZATION PROTEIN YHGH"/>
    <property type="match status" value="1"/>
</dbReference>
<dbReference type="Gene3D" id="3.40.50.2020">
    <property type="match status" value="1"/>
</dbReference>
<keyword evidence="4" id="KW-1185">Reference proteome</keyword>
<sequence length="223" mass="26452">MRFFLNTLFPARCIVCGEVFYYSDQNVVCEYCIHSINQEDLEYRHSCGKKNRNCQGCLTKRIFKDIRVFKRADKSILKMISAYKFRSIKALSKVLAEIIKDDIRYYCETEGIDLVTYVPVHKKVLKERGYNHLYLILKEIFPELYISEIVKKIRNTSFQAELSALEREENLKDAFRIEDLDTVRDKRVLVFDDILTTGSTLRQIYREIRKGKPREIYGYVIAR</sequence>
<dbReference type="CDD" id="cd06223">
    <property type="entry name" value="PRTases_typeI"/>
    <property type="match status" value="1"/>
</dbReference>
<dbReference type="KEGG" id="pmx:PERMA_1665"/>
<name>C0QRY5_PERMH</name>
<dbReference type="InterPro" id="IPR029057">
    <property type="entry name" value="PRTase-like"/>
</dbReference>
<dbReference type="GO" id="GO:0016757">
    <property type="term" value="F:glycosyltransferase activity"/>
    <property type="evidence" value="ECO:0007669"/>
    <property type="project" value="UniProtKB-KW"/>
</dbReference>
<dbReference type="PaxDb" id="123214-PERMA_1665"/>
<dbReference type="InterPro" id="IPR000836">
    <property type="entry name" value="PRTase_dom"/>
</dbReference>
<accession>C0QRY5</accession>
<dbReference type="PANTHER" id="PTHR47505:SF1">
    <property type="entry name" value="DNA UTILIZATION PROTEIN YHGH"/>
    <property type="match status" value="1"/>
</dbReference>
<evidence type="ECO:0000259" key="2">
    <source>
        <dbReference type="Pfam" id="PF00156"/>
    </source>
</evidence>
<comment type="similarity">
    <text evidence="1">Belongs to the ComF/GntX family.</text>
</comment>
<dbReference type="STRING" id="123214.PERMA_1665"/>
<dbReference type="AlphaFoldDB" id="C0QRY5"/>
<dbReference type="OrthoDB" id="9779910at2"/>
<dbReference type="Proteomes" id="UP000001366">
    <property type="component" value="Chromosome"/>
</dbReference>
<dbReference type="Pfam" id="PF00156">
    <property type="entry name" value="Pribosyltran"/>
    <property type="match status" value="1"/>
</dbReference>
<dbReference type="SUPFAM" id="SSF53271">
    <property type="entry name" value="PRTase-like"/>
    <property type="match status" value="1"/>
</dbReference>
<protein>
    <submittedName>
        <fullName evidence="3">Phosphoribosyltransferase</fullName>
    </submittedName>
</protein>
<evidence type="ECO:0000256" key="1">
    <source>
        <dbReference type="ARBA" id="ARBA00008007"/>
    </source>
</evidence>
<keyword evidence="3" id="KW-0808">Transferase</keyword>
<organism evidence="3 4">
    <name type="scientific">Persephonella marina (strain DSM 14350 / EX-H1)</name>
    <dbReference type="NCBI Taxonomy" id="123214"/>
    <lineage>
        <taxon>Bacteria</taxon>
        <taxon>Pseudomonadati</taxon>
        <taxon>Aquificota</taxon>
        <taxon>Aquificia</taxon>
        <taxon>Aquificales</taxon>
        <taxon>Hydrogenothermaceae</taxon>
        <taxon>Persephonella</taxon>
    </lineage>
</organism>
<reference evidence="3 4" key="1">
    <citation type="journal article" date="2009" name="J. Bacteriol.">
        <title>Complete and draft genome sequences of six members of the Aquificales.</title>
        <authorList>
            <person name="Reysenbach A.L."/>
            <person name="Hamamura N."/>
            <person name="Podar M."/>
            <person name="Griffiths E."/>
            <person name="Ferreira S."/>
            <person name="Hochstein R."/>
            <person name="Heidelberg J."/>
            <person name="Johnson J."/>
            <person name="Mead D."/>
            <person name="Pohorille A."/>
            <person name="Sarmiento M."/>
            <person name="Schweighofer K."/>
            <person name="Seshadri R."/>
            <person name="Voytek M.A."/>
        </authorList>
    </citation>
    <scope>NUCLEOTIDE SEQUENCE [LARGE SCALE GENOMIC DNA]</scope>
    <source>
        <strain evidence="4">DSM 14350 / EX-H1</strain>
    </source>
</reference>
<evidence type="ECO:0000313" key="3">
    <source>
        <dbReference type="EMBL" id="ACO03359.1"/>
    </source>
</evidence>
<dbReference type="eggNOG" id="COG1040">
    <property type="taxonomic scope" value="Bacteria"/>
</dbReference>
<feature type="domain" description="Phosphoribosyltransferase" evidence="2">
    <location>
        <begin position="153"/>
        <end position="220"/>
    </location>
</feature>
<dbReference type="EMBL" id="CP001230">
    <property type="protein sequence ID" value="ACO03359.1"/>
    <property type="molecule type" value="Genomic_DNA"/>
</dbReference>